<dbReference type="PRINTS" id="PR00932">
    <property type="entry name" value="AMINO1PTASE"/>
</dbReference>
<dbReference type="PANTHER" id="PTHR28570">
    <property type="entry name" value="ASPARTYL AMINOPEPTIDASE"/>
    <property type="match status" value="1"/>
</dbReference>
<evidence type="ECO:0000256" key="5">
    <source>
        <dbReference type="ARBA" id="ARBA00022723"/>
    </source>
</evidence>
<dbReference type="AlphaFoldDB" id="E4L7K9"/>
<dbReference type="InterPro" id="IPR023358">
    <property type="entry name" value="Peptidase_M18_dom2"/>
</dbReference>
<dbReference type="GO" id="GO:0005737">
    <property type="term" value="C:cytoplasm"/>
    <property type="evidence" value="ECO:0007669"/>
    <property type="project" value="UniProtKB-ARBA"/>
</dbReference>
<keyword evidence="7 9" id="KW-0862">Zinc</keyword>
<name>E4L7K9_9FIRM</name>
<evidence type="ECO:0000256" key="10">
    <source>
        <dbReference type="RuleBase" id="RU004387"/>
    </source>
</evidence>
<keyword evidence="3 9" id="KW-0031">Aminopeptidase</keyword>
<proteinExistence type="inferred from homology"/>
<dbReference type="GO" id="GO:0008237">
    <property type="term" value="F:metallopeptidase activity"/>
    <property type="evidence" value="ECO:0007669"/>
    <property type="project" value="UniProtKB-KW"/>
</dbReference>
<dbReference type="EC" id="3.4.11.-" evidence="10"/>
<dbReference type="eggNOG" id="COG1362">
    <property type="taxonomic scope" value="Bacteria"/>
</dbReference>
<dbReference type="OrthoDB" id="9764268at2"/>
<keyword evidence="4 9" id="KW-0645">Protease</keyword>
<reference evidence="11 12" key="1">
    <citation type="submission" date="2010-11" db="EMBL/GenBank/DDBJ databases">
        <authorList>
            <person name="Durkin A.S."/>
            <person name="Madupu R."/>
            <person name="Torralba M."/>
            <person name="Gillis M."/>
            <person name="Methe B."/>
            <person name="Sutton G."/>
            <person name="Nelson K.E."/>
        </authorList>
    </citation>
    <scope>NUCLEOTIDE SEQUENCE [LARGE SCALE GENOMIC DNA]</scope>
    <source>
        <strain evidence="11 12">UPII 345-E</strain>
    </source>
</reference>
<dbReference type="Pfam" id="PF02127">
    <property type="entry name" value="Peptidase_M18"/>
    <property type="match status" value="1"/>
</dbReference>
<evidence type="ECO:0000256" key="1">
    <source>
        <dbReference type="ARBA" id="ARBA00001947"/>
    </source>
</evidence>
<sequence>MYMDIAKDLLHFIDKSPSPFHVSNSMKTALIYNGFIELREEDSWKIEKGNNYVVTRGGTALIAFSVPNENAKSFHITVAHCDSPTFKVKENPEIKDKYYTRLNVESYGGMNMQSWMDRPLSVAGRVLVSHNGYVVPKLVNIEKTILTIPSLAIHMNRNLNQGQALKVQNDMLPLYGLSSSKKSFMDLVAETAKVNKNQILSHDLFLYCRVPGIIWGSEDEFISAPKLDDLQCAFATFRGFTTGKKEKHISVYTLYDNEEVGSTTAQGAGSTFLYNVLTRISNSLGHSYDESMAMTARSFMISADNGHAIHPNRMDVADPINRPELNKGIVIKYNAQQRYCTTGFSSAIFKNLCMENNIPTQIFTNNSNIAGGATLGNISNTQVAIPSVDIGLPQIAMHSAYETAGVKDTDYLVKAISAFFE</sequence>
<accession>E4L7K9</accession>
<keyword evidence="5 9" id="KW-0479">Metal-binding</keyword>
<dbReference type="SUPFAM" id="SSF53187">
    <property type="entry name" value="Zn-dependent exopeptidases"/>
    <property type="match status" value="1"/>
</dbReference>
<comment type="cofactor">
    <cofactor evidence="1 10">
        <name>Zn(2+)</name>
        <dbReference type="ChEBI" id="CHEBI:29105"/>
    </cofactor>
</comment>
<organism evidence="11 12">
    <name type="scientific">Dialister micraerophilus UPII 345-E</name>
    <dbReference type="NCBI Taxonomy" id="910314"/>
    <lineage>
        <taxon>Bacteria</taxon>
        <taxon>Bacillati</taxon>
        <taxon>Bacillota</taxon>
        <taxon>Negativicutes</taxon>
        <taxon>Veillonellales</taxon>
        <taxon>Veillonellaceae</taxon>
        <taxon>Dialister</taxon>
    </lineage>
</organism>
<dbReference type="NCBIfam" id="NF002759">
    <property type="entry name" value="PRK02813.1"/>
    <property type="match status" value="1"/>
</dbReference>
<evidence type="ECO:0000256" key="3">
    <source>
        <dbReference type="ARBA" id="ARBA00022438"/>
    </source>
</evidence>
<dbReference type="InterPro" id="IPR001948">
    <property type="entry name" value="Peptidase_M18"/>
</dbReference>
<dbReference type="CDD" id="cd05658">
    <property type="entry name" value="M18_DAP"/>
    <property type="match status" value="1"/>
</dbReference>
<evidence type="ECO:0000313" key="12">
    <source>
        <dbReference type="Proteomes" id="UP000004594"/>
    </source>
</evidence>
<keyword evidence="8 9" id="KW-0482">Metalloprotease</keyword>
<evidence type="ECO:0000256" key="9">
    <source>
        <dbReference type="RuleBase" id="RU004386"/>
    </source>
</evidence>
<evidence type="ECO:0000256" key="4">
    <source>
        <dbReference type="ARBA" id="ARBA00022670"/>
    </source>
</evidence>
<gene>
    <name evidence="11" type="ORF">HMPREF9220_0014</name>
</gene>
<evidence type="ECO:0000256" key="8">
    <source>
        <dbReference type="ARBA" id="ARBA00023049"/>
    </source>
</evidence>
<dbReference type="EMBL" id="AENT01000007">
    <property type="protein sequence ID" value="EFR43199.1"/>
    <property type="molecule type" value="Genomic_DNA"/>
</dbReference>
<dbReference type="PANTHER" id="PTHR28570:SF3">
    <property type="entry name" value="ASPARTYL AMINOPEPTIDASE"/>
    <property type="match status" value="1"/>
</dbReference>
<comment type="caution">
    <text evidence="11">The sequence shown here is derived from an EMBL/GenBank/DDBJ whole genome shotgun (WGS) entry which is preliminary data.</text>
</comment>
<dbReference type="Gene3D" id="3.40.630.10">
    <property type="entry name" value="Zn peptidases"/>
    <property type="match status" value="1"/>
</dbReference>
<dbReference type="SUPFAM" id="SSF101821">
    <property type="entry name" value="Aminopeptidase/glucanase lid domain"/>
    <property type="match status" value="1"/>
</dbReference>
<comment type="similarity">
    <text evidence="2 9">Belongs to the peptidase M18 family.</text>
</comment>
<evidence type="ECO:0000313" key="11">
    <source>
        <dbReference type="EMBL" id="EFR43199.1"/>
    </source>
</evidence>
<evidence type="ECO:0000256" key="6">
    <source>
        <dbReference type="ARBA" id="ARBA00022801"/>
    </source>
</evidence>
<dbReference type="RefSeq" id="WP_007554023.1">
    <property type="nucleotide sequence ID" value="NZ_AENT01000007.1"/>
</dbReference>
<dbReference type="GO" id="GO:0004177">
    <property type="term" value="F:aminopeptidase activity"/>
    <property type="evidence" value="ECO:0007669"/>
    <property type="project" value="UniProtKB-KW"/>
</dbReference>
<dbReference type="GO" id="GO:0006508">
    <property type="term" value="P:proteolysis"/>
    <property type="evidence" value="ECO:0007669"/>
    <property type="project" value="UniProtKB-KW"/>
</dbReference>
<dbReference type="Proteomes" id="UP000004594">
    <property type="component" value="Unassembled WGS sequence"/>
</dbReference>
<evidence type="ECO:0000256" key="7">
    <source>
        <dbReference type="ARBA" id="ARBA00022833"/>
    </source>
</evidence>
<keyword evidence="6 9" id="KW-0378">Hydrolase</keyword>
<dbReference type="Gene3D" id="2.30.250.10">
    <property type="entry name" value="Aminopeptidase i, Domain 2"/>
    <property type="match status" value="1"/>
</dbReference>
<dbReference type="GO" id="GO:0008270">
    <property type="term" value="F:zinc ion binding"/>
    <property type="evidence" value="ECO:0007669"/>
    <property type="project" value="InterPro"/>
</dbReference>
<evidence type="ECO:0000256" key="2">
    <source>
        <dbReference type="ARBA" id="ARBA00008290"/>
    </source>
</evidence>
<protein>
    <recommendedName>
        <fullName evidence="10">M18 family aminopeptidase</fullName>
        <ecNumber evidence="10">3.4.11.-</ecNumber>
    </recommendedName>
</protein>